<name>A0A2A9HEP9_TEPT2</name>
<dbReference type="AlphaFoldDB" id="A0A2A9HEP9"/>
<evidence type="ECO:0000313" key="3">
    <source>
        <dbReference type="Proteomes" id="UP000223071"/>
    </source>
</evidence>
<feature type="region of interest" description="Disordered" evidence="1">
    <location>
        <begin position="67"/>
        <end position="86"/>
    </location>
</feature>
<dbReference type="EMBL" id="PDJQ01000001">
    <property type="protein sequence ID" value="PFG74497.1"/>
    <property type="molecule type" value="Genomic_DNA"/>
</dbReference>
<gene>
    <name evidence="2" type="ORF">A9A59_1730</name>
</gene>
<reference evidence="2 3" key="1">
    <citation type="submission" date="2017-09" db="EMBL/GenBank/DDBJ databases">
        <title>Sequencing the genomes of two abundant thermophiles in Great Basin hot springs: Thermocrinis jamiesonii and novel Chloroflexi Thermoflexus hugenholtzii.</title>
        <authorList>
            <person name="Hedlund B."/>
        </authorList>
    </citation>
    <scope>NUCLEOTIDE SEQUENCE [LARGE SCALE GENOMIC DNA]</scope>
    <source>
        <strain evidence="2 3">G233</strain>
    </source>
</reference>
<organism evidence="2 3">
    <name type="scientific">Tepidiforma thermophila (strain KCTC 52669 / CGMCC 1.13589 / G233)</name>
    <dbReference type="NCBI Taxonomy" id="2761530"/>
    <lineage>
        <taxon>Bacteria</taxon>
        <taxon>Bacillati</taxon>
        <taxon>Chloroflexota</taxon>
        <taxon>Tepidiformia</taxon>
        <taxon>Tepidiformales</taxon>
        <taxon>Tepidiformaceae</taxon>
        <taxon>Tepidiforma</taxon>
    </lineage>
</organism>
<comment type="caution">
    <text evidence="2">The sequence shown here is derived from an EMBL/GenBank/DDBJ whole genome shotgun (WGS) entry which is preliminary data.</text>
</comment>
<feature type="compositionally biased region" description="Basic residues" evidence="1">
    <location>
        <begin position="75"/>
        <end position="86"/>
    </location>
</feature>
<proteinExistence type="predicted"/>
<keyword evidence="3" id="KW-1185">Reference proteome</keyword>
<accession>A0A2A9HEP9</accession>
<evidence type="ECO:0000313" key="2">
    <source>
        <dbReference type="EMBL" id="PFG74497.1"/>
    </source>
</evidence>
<evidence type="ECO:0000256" key="1">
    <source>
        <dbReference type="SAM" id="MobiDB-lite"/>
    </source>
</evidence>
<dbReference type="RefSeq" id="WP_098503881.1">
    <property type="nucleotide sequence ID" value="NZ_PDJQ01000001.1"/>
</dbReference>
<sequence length="86" mass="9857">MAWLMRFYRAIVDALLRRQRDDGWVEPSNAITRAVLAAPSSIALPPIEPPVRRQRRTASIIALNARQQPVTRTGQRTRRRRANRAA</sequence>
<protein>
    <submittedName>
        <fullName evidence="2">Uncharacterized protein</fullName>
    </submittedName>
</protein>
<dbReference type="Proteomes" id="UP000223071">
    <property type="component" value="Unassembled WGS sequence"/>
</dbReference>